<dbReference type="CDD" id="cd16338">
    <property type="entry name" value="CpcT"/>
    <property type="match status" value="1"/>
</dbReference>
<keyword evidence="4" id="KW-1185">Reference proteome</keyword>
<dbReference type="PROSITE" id="PS51257">
    <property type="entry name" value="PROKAR_LIPOPROTEIN"/>
    <property type="match status" value="1"/>
</dbReference>
<gene>
    <name evidence="3" type="ORF">SAMN05444377_10220</name>
</gene>
<dbReference type="AlphaFoldDB" id="A0A1M4XEI9"/>
<dbReference type="PANTHER" id="PTHR35137:SF1">
    <property type="entry name" value="CHROMOPHORE LYASE CRL, CHLOROPLASTIC"/>
    <property type="match status" value="1"/>
</dbReference>
<name>A0A1M4XEI9_9FLAO</name>
<evidence type="ECO:0000313" key="4">
    <source>
        <dbReference type="Proteomes" id="UP000184147"/>
    </source>
</evidence>
<comment type="similarity">
    <text evidence="1">Belongs to the CpcT/CpeT biliprotein lyase family.</text>
</comment>
<sequence>MRNVLFSLCIALGLLGCKSAQTPKNTDSSAMKELVTIMQGHYSSEKQANLDKDYFNISLRMTPIWKSKGHYLFVEQALFNKQDQPYRVRIYKLTQQGDQFISTIYTLKDEKKWIGKWATPEAYDQLSEADIELKDGCEVVLKRLGKNTFEGATGDKTCPSELRGARWANSKVTVTQNTIRSWDQGFDKDGKQVWGATKGGYEFIKM</sequence>
<dbReference type="InterPro" id="IPR010404">
    <property type="entry name" value="CpcT/CpeT"/>
</dbReference>
<dbReference type="OrthoDB" id="1159708at2"/>
<dbReference type="RefSeq" id="WP_073361251.1">
    <property type="nucleotide sequence ID" value="NZ_FQVQ01000002.1"/>
</dbReference>
<keyword evidence="2" id="KW-0456">Lyase</keyword>
<evidence type="ECO:0000313" key="3">
    <source>
        <dbReference type="EMBL" id="SHE91770.1"/>
    </source>
</evidence>
<dbReference type="Gene3D" id="2.40.128.590">
    <property type="entry name" value="CpcT/CpeT domain"/>
    <property type="match status" value="1"/>
</dbReference>
<dbReference type="PANTHER" id="PTHR35137">
    <property type="entry name" value="CHROMOPHORE LYASE CRL, CHLOROPLASTIC"/>
    <property type="match status" value="1"/>
</dbReference>
<dbReference type="GO" id="GO:0016829">
    <property type="term" value="F:lyase activity"/>
    <property type="evidence" value="ECO:0007669"/>
    <property type="project" value="UniProtKB-KW"/>
</dbReference>
<dbReference type="STRING" id="1124188.SAMN05444377_10220"/>
<proteinExistence type="inferred from homology"/>
<accession>A0A1M4XEI9</accession>
<dbReference type="Pfam" id="PF06206">
    <property type="entry name" value="CpeT"/>
    <property type="match status" value="1"/>
</dbReference>
<evidence type="ECO:0000256" key="2">
    <source>
        <dbReference type="ARBA" id="ARBA00023239"/>
    </source>
</evidence>
<evidence type="ECO:0000256" key="1">
    <source>
        <dbReference type="ARBA" id="ARBA00008206"/>
    </source>
</evidence>
<protein>
    <submittedName>
        <fullName evidence="3">CpeT/CpcT family</fullName>
    </submittedName>
</protein>
<dbReference type="Proteomes" id="UP000184147">
    <property type="component" value="Unassembled WGS sequence"/>
</dbReference>
<dbReference type="EMBL" id="FQVQ01000002">
    <property type="protein sequence ID" value="SHE91770.1"/>
    <property type="molecule type" value="Genomic_DNA"/>
</dbReference>
<dbReference type="InterPro" id="IPR038672">
    <property type="entry name" value="CpcT/CpeT_sf"/>
</dbReference>
<reference evidence="3 4" key="1">
    <citation type="submission" date="2016-11" db="EMBL/GenBank/DDBJ databases">
        <authorList>
            <person name="Jaros S."/>
            <person name="Januszkiewicz K."/>
            <person name="Wedrychowicz H."/>
        </authorList>
    </citation>
    <scope>NUCLEOTIDE SEQUENCE [LARGE SCALE GENOMIC DNA]</scope>
    <source>
        <strain evidence="3 4">DSM 25660</strain>
    </source>
</reference>
<organism evidence="3 4">
    <name type="scientific">Flavobacterium fontis</name>
    <dbReference type="NCBI Taxonomy" id="1124188"/>
    <lineage>
        <taxon>Bacteria</taxon>
        <taxon>Pseudomonadati</taxon>
        <taxon>Bacteroidota</taxon>
        <taxon>Flavobacteriia</taxon>
        <taxon>Flavobacteriales</taxon>
        <taxon>Flavobacteriaceae</taxon>
        <taxon>Flavobacterium</taxon>
    </lineage>
</organism>